<dbReference type="PANTHER" id="PTHR38590">
    <property type="entry name" value="BLL0828 PROTEIN"/>
    <property type="match status" value="1"/>
</dbReference>
<sequence length="121" mass="14221">MGRIFNRSGQKAFRRRLRHELTAPEQRLWRRLRAGQLGIKFRRQHGIGPFIADFYCARLKLVIEIDGDSHFVDGEALRHDKQRDDYFYSLNIRVLRFTNREVMANIDGVLAVILSHISDTP</sequence>
<dbReference type="EMBL" id="MPZM01000028">
    <property type="protein sequence ID" value="PPL15637.1"/>
    <property type="molecule type" value="Genomic_DNA"/>
</dbReference>
<evidence type="ECO:0000313" key="2">
    <source>
        <dbReference type="EMBL" id="PPL15637.1"/>
    </source>
</evidence>
<keyword evidence="3" id="KW-1185">Reference proteome</keyword>
<dbReference type="InterPro" id="IPR047216">
    <property type="entry name" value="Endonuclease_DUF559_bact"/>
</dbReference>
<evidence type="ECO:0000259" key="1">
    <source>
        <dbReference type="Pfam" id="PF04480"/>
    </source>
</evidence>
<feature type="domain" description="DUF559" evidence="1">
    <location>
        <begin position="10"/>
        <end position="117"/>
    </location>
</feature>
<gene>
    <name evidence="2" type="ORF">UN63_12015</name>
</gene>
<dbReference type="InterPro" id="IPR007569">
    <property type="entry name" value="DUF559"/>
</dbReference>
<dbReference type="CDD" id="cd01038">
    <property type="entry name" value="Endonuclease_DUF559"/>
    <property type="match status" value="1"/>
</dbReference>
<dbReference type="Pfam" id="PF04480">
    <property type="entry name" value="DUF559"/>
    <property type="match status" value="1"/>
</dbReference>
<dbReference type="SUPFAM" id="SSF52980">
    <property type="entry name" value="Restriction endonuclease-like"/>
    <property type="match status" value="1"/>
</dbReference>
<dbReference type="InterPro" id="IPR011335">
    <property type="entry name" value="Restrct_endonuc-II-like"/>
</dbReference>
<name>A0A2P5TKG4_9GAMM</name>
<protein>
    <recommendedName>
        <fullName evidence="1">DUF559 domain-containing protein</fullName>
    </recommendedName>
</protein>
<organism evidence="2 3">
    <name type="scientific">Oceanisphaera arctica</name>
    <dbReference type="NCBI Taxonomy" id="641510"/>
    <lineage>
        <taxon>Bacteria</taxon>
        <taxon>Pseudomonadati</taxon>
        <taxon>Pseudomonadota</taxon>
        <taxon>Gammaproteobacteria</taxon>
        <taxon>Aeromonadales</taxon>
        <taxon>Aeromonadaceae</taxon>
        <taxon>Oceanisphaera</taxon>
    </lineage>
</organism>
<dbReference type="AlphaFoldDB" id="A0A2P5TKG4"/>
<dbReference type="OrthoDB" id="9798754at2"/>
<comment type="caution">
    <text evidence="2">The sequence shown here is derived from an EMBL/GenBank/DDBJ whole genome shotgun (WGS) entry which is preliminary data.</text>
</comment>
<dbReference type="Proteomes" id="UP000242231">
    <property type="component" value="Unassembled WGS sequence"/>
</dbReference>
<dbReference type="RefSeq" id="WP_104486991.1">
    <property type="nucleotide sequence ID" value="NZ_BMYB01000021.1"/>
</dbReference>
<accession>A0A2P5TKG4</accession>
<dbReference type="PANTHER" id="PTHR38590:SF1">
    <property type="entry name" value="BLL0828 PROTEIN"/>
    <property type="match status" value="1"/>
</dbReference>
<evidence type="ECO:0000313" key="3">
    <source>
        <dbReference type="Proteomes" id="UP000242231"/>
    </source>
</evidence>
<proteinExistence type="predicted"/>
<dbReference type="Gene3D" id="3.40.960.10">
    <property type="entry name" value="VSR Endonuclease"/>
    <property type="match status" value="1"/>
</dbReference>
<reference evidence="3" key="1">
    <citation type="submission" date="2016-11" db="EMBL/GenBank/DDBJ databases">
        <authorList>
            <person name="Sisinthy S."/>
            <person name="Ara S."/>
            <person name="Gundlapally S.R."/>
        </authorList>
    </citation>
    <scope>NUCLEOTIDE SEQUENCE [LARGE SCALE GENOMIC DNA]</scope>
    <source>
        <strain evidence="3">V1-41</strain>
    </source>
</reference>